<dbReference type="InterPro" id="IPR044855">
    <property type="entry name" value="CoA-Trfase_III_dom3_sf"/>
</dbReference>
<dbReference type="OrthoDB" id="9058532at2"/>
<dbReference type="AlphaFoldDB" id="A0A1B1YQG2"/>
<dbReference type="Gene3D" id="3.30.1540.10">
    <property type="entry name" value="formyl-coa transferase, domain 3"/>
    <property type="match status" value="1"/>
</dbReference>
<dbReference type="PANTHER" id="PTHR48207">
    <property type="entry name" value="SUCCINATE--HYDROXYMETHYLGLUTARATE COA-TRANSFERASE"/>
    <property type="match status" value="1"/>
</dbReference>
<dbReference type="SUPFAM" id="SSF89796">
    <property type="entry name" value="CoA-transferase family III (CaiB/BaiF)"/>
    <property type="match status" value="1"/>
</dbReference>
<dbReference type="InterPro" id="IPR050483">
    <property type="entry name" value="CoA-transferase_III_domain"/>
</dbReference>
<dbReference type="InterPro" id="IPR023606">
    <property type="entry name" value="CoA-Trfase_III_dom_1_sf"/>
</dbReference>
<dbReference type="Gene3D" id="3.40.50.10540">
    <property type="entry name" value="Crotonobetainyl-coa:carnitine coa-transferase, domain 1"/>
    <property type="match status" value="1"/>
</dbReference>
<dbReference type="STRING" id="1810504.PG2T_01530"/>
<evidence type="ECO:0000313" key="2">
    <source>
        <dbReference type="EMBL" id="ANX02999.1"/>
    </source>
</evidence>
<evidence type="ECO:0000256" key="1">
    <source>
        <dbReference type="ARBA" id="ARBA00022679"/>
    </source>
</evidence>
<evidence type="ECO:0000313" key="3">
    <source>
        <dbReference type="Proteomes" id="UP000092952"/>
    </source>
</evidence>
<proteinExistence type="predicted"/>
<dbReference type="GO" id="GO:0008410">
    <property type="term" value="F:CoA-transferase activity"/>
    <property type="evidence" value="ECO:0007669"/>
    <property type="project" value="TreeGrafter"/>
</dbReference>
<accession>A0A1B1YQG2</accession>
<name>A0A1B1YQG2_9GAMM</name>
<dbReference type="Pfam" id="PF02515">
    <property type="entry name" value="CoA_transf_3"/>
    <property type="match status" value="1"/>
</dbReference>
<gene>
    <name evidence="2" type="ORF">PG2T_01530</name>
</gene>
<dbReference type="PANTHER" id="PTHR48207:SF3">
    <property type="entry name" value="SUCCINATE--HYDROXYMETHYLGLUTARATE COA-TRANSFERASE"/>
    <property type="match status" value="1"/>
</dbReference>
<dbReference type="RefSeq" id="WP_068802510.1">
    <property type="nucleotide sequence ID" value="NZ_CP014671.1"/>
</dbReference>
<dbReference type="EMBL" id="CP014671">
    <property type="protein sequence ID" value="ANX02999.1"/>
    <property type="molecule type" value="Genomic_DNA"/>
</dbReference>
<reference evidence="3" key="1">
    <citation type="submission" date="2016-03" db="EMBL/GenBank/DDBJ databases">
        <title>Complete genome sequence of Solimmundus cernigliae, representing a novel lineage of polycyclic aromatic hydrocarbon degraders within the Gammaproteobacteria.</title>
        <authorList>
            <person name="Singleton D.R."/>
            <person name="Dickey A.N."/>
            <person name="Scholl E.H."/>
            <person name="Wright F.A."/>
            <person name="Aitken M.D."/>
        </authorList>
    </citation>
    <scope>NUCLEOTIDE SEQUENCE [LARGE SCALE GENOMIC DNA]</scope>
    <source>
        <strain evidence="3">TR3.2</strain>
    </source>
</reference>
<dbReference type="InParanoid" id="A0A1B1YQG2"/>
<dbReference type="InterPro" id="IPR003673">
    <property type="entry name" value="CoA-Trfase_fam_III"/>
</dbReference>
<protein>
    <recommendedName>
        <fullName evidence="4">Formyl-CoA transferase</fullName>
    </recommendedName>
</protein>
<dbReference type="KEGG" id="gbi:PG2T_01530"/>
<sequence length="386" mass="40821">MPLTGIRVLELGSMVAAPLGATLLGDMGADVIKIEPPGGEEGRRVGPRLGDDTGLYIGVNRNKRGMVLDLTQPPGQEVLRRLVQQTDIVIHNQRSPARERLGLDYAALAAIRPDIILITVSTYGESGPYAGRPGIDPSAQALGGLMAGTGEPGGPSLKAGAAVADVTAATLVSYAAMLALWARARDRQGQAAEVALIDGVVHLQGVQLGEYLLTGSPPPRVGNRSPFYAPYNSYRCADGGEVHLAAFNNKFYRNLCGALDAPELIDDPRFVSPASRLENRDALDLQIAACCARHSRAELMARLEHADVVAAPVNDYPAAAADPQLRHNGMFVPVEHSAHGRLEVPGIPLHLLGTPGAVRRSPPMLGEHTSEILAELACRVDEPNAP</sequence>
<dbReference type="Proteomes" id="UP000092952">
    <property type="component" value="Chromosome"/>
</dbReference>
<keyword evidence="3" id="KW-1185">Reference proteome</keyword>
<organism evidence="2 3">
    <name type="scientific">Immundisolibacter cernigliae</name>
    <dbReference type="NCBI Taxonomy" id="1810504"/>
    <lineage>
        <taxon>Bacteria</taxon>
        <taxon>Pseudomonadati</taxon>
        <taxon>Pseudomonadota</taxon>
        <taxon>Gammaproteobacteria</taxon>
        <taxon>Immundisolibacterales</taxon>
        <taxon>Immundisolibacteraceae</taxon>
        <taxon>Immundisolibacter</taxon>
    </lineage>
</organism>
<evidence type="ECO:0008006" key="4">
    <source>
        <dbReference type="Google" id="ProtNLM"/>
    </source>
</evidence>
<keyword evidence="1" id="KW-0808">Transferase</keyword>